<feature type="compositionally biased region" description="Basic residues" evidence="3">
    <location>
        <begin position="363"/>
        <end position="372"/>
    </location>
</feature>
<sequence>MKREVIDGVVYPVLRANQDIPKGTELRYDYGDDQDEMPWRAKEDSLKPRYQVDGDVVPPTPVKKGGKDSILNLERANNESPGNVKQKTTLKTEDDKEGSTSSQSQASPKKILTRNQMRFQIMDCGDTMAAAVRQSEQNLTTSLEEFFKNANPLLTMKSYYQSPKKLTKTCSHVNYLVSNGLKLKGKSKKNDDPLELVEENNEDVSNSISELCIPIDIDTGVEVDALFEEDTCDEEQKNKHFSTPTVSPSDSPLQNFFDPPSSALEINVDLLGESPTKTVRVLSLSPEPLAIPVIPVNLLTESPVKICNVSTLPRHEMGDENPSATDNNVSTLPRHEMGDENPSDKRVEKSCPLCGANIQNLPRHLRTKKHKNLSHEESLKISHSLRKRRSDTRKDTKHKNYHKRRICAFPGCGIQIENVSHHLRNTHRMERNDHNYLTYLADSRPVEESPQVEQVEEEHVERSFQLNPANKNQDSNESRQATTGLGITTRNQIANAQDDSQIEFAESFTNGKRWTTQLQNNFYQFLCGPDGGRKDKLTAKQAADDVARIVTCINAESDLSRLFDANVVRDEYLANSIKMRMKGPADKDLRAATIRKYLQSLVMFLTYVIIDKVQVINVEAMDILNLKMRVVLWRKSYLGEEKEHILSKNADESDSLITEEQVALYEASDVAKNASYIFEDVKQHTKKRLSQNQYCATRDHLFTRIHFTNACRSGVTANMTVNEFNSGKMLNDGRYMFRVAKHKTRRKYGPANVTLSNRDYNLLKLFIDHIREQLPVQSDTVFLSWSGRDQKSGDISDRLHNLWLKSGVFSDEPNRLTSNKIRKSAATELRRKKDNRLQEAADCMAHSVTTADKHYFVRQMEESSAIGSSAITDVFYKPKTQTTPKKKTKKTWSQGETEQIITHFSPLKDVSMDDVRSSHAKIGNASDKEIYNKIKSLERHKNGKKKKEMKKKEMKKKKTQKRKCLFSSRELEIMQLKCQPMIKGGLAISKANVNFHLDGEDMLRKYSFTQLRTRISYERTMAEDEEDENSFSESEEEEEEEEELELED</sequence>
<dbReference type="InterPro" id="IPR046341">
    <property type="entry name" value="SET_dom_sf"/>
</dbReference>
<protein>
    <submittedName>
        <fullName evidence="4">Uncharacterized protein</fullName>
    </submittedName>
</protein>
<feature type="compositionally biased region" description="Polar residues" evidence="3">
    <location>
        <begin position="99"/>
        <end position="110"/>
    </location>
</feature>
<dbReference type="PANTHER" id="PTHR30349">
    <property type="entry name" value="PHAGE INTEGRASE-RELATED"/>
    <property type="match status" value="1"/>
</dbReference>
<organism evidence="4 5">
    <name type="scientific">Clytia hemisphaerica</name>
    <dbReference type="NCBI Taxonomy" id="252671"/>
    <lineage>
        <taxon>Eukaryota</taxon>
        <taxon>Metazoa</taxon>
        <taxon>Cnidaria</taxon>
        <taxon>Hydrozoa</taxon>
        <taxon>Hydroidolina</taxon>
        <taxon>Leptothecata</taxon>
        <taxon>Obeliida</taxon>
        <taxon>Clytiidae</taxon>
        <taxon>Clytia</taxon>
    </lineage>
</organism>
<dbReference type="SUPFAM" id="SSF56349">
    <property type="entry name" value="DNA breaking-rejoining enzymes"/>
    <property type="match status" value="1"/>
</dbReference>
<dbReference type="GeneID" id="136811666"/>
<keyword evidence="1" id="KW-0238">DNA-binding</keyword>
<feature type="compositionally biased region" description="Basic residues" evidence="3">
    <location>
        <begin position="941"/>
        <end position="959"/>
    </location>
</feature>
<feature type="compositionally biased region" description="Basic and acidic residues" evidence="3">
    <location>
        <begin position="37"/>
        <end position="52"/>
    </location>
</feature>
<feature type="compositionally biased region" description="Basic and acidic residues" evidence="3">
    <location>
        <begin position="333"/>
        <end position="349"/>
    </location>
</feature>
<proteinExistence type="predicted"/>
<feature type="compositionally biased region" description="Polar residues" evidence="3">
    <location>
        <begin position="322"/>
        <end position="331"/>
    </location>
</feature>
<keyword evidence="2" id="KW-0233">DNA recombination</keyword>
<dbReference type="InterPro" id="IPR013762">
    <property type="entry name" value="Integrase-like_cat_sf"/>
</dbReference>
<feature type="region of interest" description="Disordered" evidence="3">
    <location>
        <begin position="443"/>
        <end position="480"/>
    </location>
</feature>
<feature type="compositionally biased region" description="Polar residues" evidence="3">
    <location>
        <begin position="78"/>
        <end position="89"/>
    </location>
</feature>
<feature type="compositionally biased region" description="Basic residues" evidence="3">
    <location>
        <begin position="383"/>
        <end position="399"/>
    </location>
</feature>
<dbReference type="Proteomes" id="UP000594262">
    <property type="component" value="Unplaced"/>
</dbReference>
<dbReference type="Gene3D" id="1.10.443.10">
    <property type="entry name" value="Intergrase catalytic core"/>
    <property type="match status" value="1"/>
</dbReference>
<dbReference type="SUPFAM" id="SSF82199">
    <property type="entry name" value="SET domain"/>
    <property type="match status" value="1"/>
</dbReference>
<feature type="region of interest" description="Disordered" evidence="3">
    <location>
        <begin position="313"/>
        <end position="350"/>
    </location>
</feature>
<dbReference type="InterPro" id="IPR050090">
    <property type="entry name" value="Tyrosine_recombinase_XerCD"/>
</dbReference>
<feature type="region of interest" description="Disordered" evidence="3">
    <location>
        <begin position="24"/>
        <end position="110"/>
    </location>
</feature>
<feature type="compositionally biased region" description="Polar residues" evidence="3">
    <location>
        <begin position="464"/>
        <end position="480"/>
    </location>
</feature>
<feature type="region of interest" description="Disordered" evidence="3">
    <location>
        <begin position="232"/>
        <end position="252"/>
    </location>
</feature>
<feature type="region of interest" description="Disordered" evidence="3">
    <location>
        <begin position="939"/>
        <end position="959"/>
    </location>
</feature>
<dbReference type="EnsemblMetazoa" id="CLYHEMT009058.5">
    <property type="protein sequence ID" value="CLYHEMP009058.5"/>
    <property type="gene ID" value="CLYHEMG009058"/>
</dbReference>
<evidence type="ECO:0000313" key="4">
    <source>
        <dbReference type="EnsemblMetazoa" id="CLYHEMP009058.5"/>
    </source>
</evidence>
<dbReference type="AlphaFoldDB" id="A0A7M5V3M7"/>
<dbReference type="OrthoDB" id="5990091at2759"/>
<evidence type="ECO:0000256" key="1">
    <source>
        <dbReference type="ARBA" id="ARBA00023125"/>
    </source>
</evidence>
<accession>A0A7M5V3M7</accession>
<dbReference type="InterPro" id="IPR011010">
    <property type="entry name" value="DNA_brk_join_enz"/>
</dbReference>
<feature type="region of interest" description="Disordered" evidence="3">
    <location>
        <begin position="1018"/>
        <end position="1048"/>
    </location>
</feature>
<feature type="compositionally biased region" description="Polar residues" evidence="3">
    <location>
        <begin position="241"/>
        <end position="252"/>
    </location>
</feature>
<dbReference type="GO" id="GO:0003677">
    <property type="term" value="F:DNA binding"/>
    <property type="evidence" value="ECO:0007669"/>
    <property type="project" value="UniProtKB-KW"/>
</dbReference>
<evidence type="ECO:0000256" key="3">
    <source>
        <dbReference type="SAM" id="MobiDB-lite"/>
    </source>
</evidence>
<feature type="region of interest" description="Disordered" evidence="3">
    <location>
        <begin position="362"/>
        <end position="399"/>
    </location>
</feature>
<dbReference type="GO" id="GO:0006310">
    <property type="term" value="P:DNA recombination"/>
    <property type="evidence" value="ECO:0007669"/>
    <property type="project" value="UniProtKB-KW"/>
</dbReference>
<name>A0A7M5V3M7_9CNID</name>
<keyword evidence="5" id="KW-1185">Reference proteome</keyword>
<dbReference type="PANTHER" id="PTHR30349:SF41">
    <property type="entry name" value="INTEGRASE_RECOMBINASE PROTEIN MJ0367-RELATED"/>
    <property type="match status" value="1"/>
</dbReference>
<reference evidence="4" key="1">
    <citation type="submission" date="2021-01" db="UniProtKB">
        <authorList>
            <consortium name="EnsemblMetazoa"/>
        </authorList>
    </citation>
    <scope>IDENTIFICATION</scope>
</reference>
<dbReference type="RefSeq" id="XP_066924396.1">
    <property type="nucleotide sequence ID" value="XM_067068295.1"/>
</dbReference>
<evidence type="ECO:0000256" key="2">
    <source>
        <dbReference type="ARBA" id="ARBA00023172"/>
    </source>
</evidence>
<evidence type="ECO:0000313" key="5">
    <source>
        <dbReference type="Proteomes" id="UP000594262"/>
    </source>
</evidence>
<dbReference type="GO" id="GO:0015074">
    <property type="term" value="P:DNA integration"/>
    <property type="evidence" value="ECO:0007669"/>
    <property type="project" value="InterPro"/>
</dbReference>
<feature type="compositionally biased region" description="Acidic residues" evidence="3">
    <location>
        <begin position="1023"/>
        <end position="1048"/>
    </location>
</feature>